<evidence type="ECO:0000313" key="5">
    <source>
        <dbReference type="Proteomes" id="UP000175669"/>
    </source>
</evidence>
<evidence type="ECO:0000259" key="3">
    <source>
        <dbReference type="Pfam" id="PF00326"/>
    </source>
</evidence>
<comment type="caution">
    <text evidence="4">The sequence shown here is derived from an EMBL/GenBank/DDBJ whole genome shotgun (WGS) entry which is preliminary data.</text>
</comment>
<proteinExistence type="predicted"/>
<dbReference type="GO" id="GO:0004252">
    <property type="term" value="F:serine-type endopeptidase activity"/>
    <property type="evidence" value="ECO:0007669"/>
    <property type="project" value="TreeGrafter"/>
</dbReference>
<dbReference type="Gene3D" id="3.40.50.1820">
    <property type="entry name" value="alpha/beta hydrolase"/>
    <property type="match status" value="1"/>
</dbReference>
<dbReference type="SUPFAM" id="SSF82171">
    <property type="entry name" value="DPP6 N-terminal domain-like"/>
    <property type="match status" value="1"/>
</dbReference>
<dbReference type="GO" id="GO:0006508">
    <property type="term" value="P:proteolysis"/>
    <property type="evidence" value="ECO:0007669"/>
    <property type="project" value="InterPro"/>
</dbReference>
<keyword evidence="5" id="KW-1185">Reference proteome</keyword>
<name>A0A1E8CIK3_9GAMM</name>
<feature type="compositionally biased region" description="Low complexity" evidence="2">
    <location>
        <begin position="8"/>
        <end position="23"/>
    </location>
</feature>
<evidence type="ECO:0000256" key="1">
    <source>
        <dbReference type="ARBA" id="ARBA00022801"/>
    </source>
</evidence>
<dbReference type="EMBL" id="MASR01000001">
    <property type="protein sequence ID" value="OFE12228.1"/>
    <property type="molecule type" value="Genomic_DNA"/>
</dbReference>
<protein>
    <recommendedName>
        <fullName evidence="3">Peptidase S9 prolyl oligopeptidase catalytic domain-containing protein</fullName>
    </recommendedName>
</protein>
<evidence type="ECO:0000313" key="4">
    <source>
        <dbReference type="EMBL" id="OFE12228.1"/>
    </source>
</evidence>
<dbReference type="Proteomes" id="UP000175669">
    <property type="component" value="Unassembled WGS sequence"/>
</dbReference>
<dbReference type="AlphaFoldDB" id="A0A1E8CIK3"/>
<dbReference type="STRING" id="1524254.PHACT_03005"/>
<dbReference type="InterPro" id="IPR029058">
    <property type="entry name" value="AB_hydrolase_fold"/>
</dbReference>
<dbReference type="PANTHER" id="PTHR42776">
    <property type="entry name" value="SERINE PEPTIDASE S9 FAMILY MEMBER"/>
    <property type="match status" value="1"/>
</dbReference>
<dbReference type="PANTHER" id="PTHR42776:SF27">
    <property type="entry name" value="DIPEPTIDYL PEPTIDASE FAMILY MEMBER 6"/>
    <property type="match status" value="1"/>
</dbReference>
<keyword evidence="1" id="KW-0378">Hydrolase</keyword>
<evidence type="ECO:0000256" key="2">
    <source>
        <dbReference type="SAM" id="MobiDB-lite"/>
    </source>
</evidence>
<dbReference type="Pfam" id="PF00326">
    <property type="entry name" value="Peptidase_S9"/>
    <property type="match status" value="1"/>
</dbReference>
<feature type="region of interest" description="Disordered" evidence="2">
    <location>
        <begin position="1"/>
        <end position="24"/>
    </location>
</feature>
<reference evidence="5" key="1">
    <citation type="submission" date="2016-07" db="EMBL/GenBank/DDBJ databases">
        <authorList>
            <person name="Florea S."/>
            <person name="Webb J.S."/>
            <person name="Jaromczyk J."/>
            <person name="Schardl C.L."/>
        </authorList>
    </citation>
    <scope>NUCLEOTIDE SEQUENCE [LARGE SCALE GENOMIC DNA]</scope>
    <source>
        <strain evidence="5">KCTC 42131</strain>
    </source>
</reference>
<accession>A0A1E8CIK3</accession>
<feature type="domain" description="Peptidase S9 prolyl oligopeptidase catalytic" evidence="3">
    <location>
        <begin position="446"/>
        <end position="652"/>
    </location>
</feature>
<gene>
    <name evidence="4" type="ORF">PHACT_03005</name>
</gene>
<organism evidence="4 5">
    <name type="scientific">Pseudohongiella acticola</name>
    <dbReference type="NCBI Taxonomy" id="1524254"/>
    <lineage>
        <taxon>Bacteria</taxon>
        <taxon>Pseudomonadati</taxon>
        <taxon>Pseudomonadota</taxon>
        <taxon>Gammaproteobacteria</taxon>
        <taxon>Pseudomonadales</taxon>
        <taxon>Pseudohongiellaceae</taxon>
        <taxon>Pseudohongiella</taxon>
    </lineage>
</organism>
<dbReference type="InterPro" id="IPR001375">
    <property type="entry name" value="Peptidase_S9_cat"/>
</dbReference>
<dbReference type="SUPFAM" id="SSF53474">
    <property type="entry name" value="alpha/beta-Hydrolases"/>
    <property type="match status" value="1"/>
</dbReference>
<sequence length="653" mass="72531">MVSAPLVSAQDPSDQSSPAQDPSFQNIGAETFFRKSSIEAIRLSPDGTHLAMLYPSDENAVLRIVNIESGEIEASFATRSRTGVAEFHWATDERIVIATQRFMGGLEQPMLTGEIFGLNIDNTRKFQMVGPGVGDFAAFMIENLLPDDPRHIRVSRYEVDRGSISRSRPSSFLLDIDNRPPGNRTSMMRNLRSEVHSPLPWGQLRSDYDGDVRLAYAIDDDMMLQVRFRHADEDWQDISNRFIRPALEGGFEFVGFSRDNDDFYFIQRSSHGTLGLFRYVVEDGSIASVFADPDFDLSRADLVLSSGRDELLGAKFNGHVFETRYFSEHPEVVLQRGLDASFPGERVRVTNMSRDGRRSVVAVSGPQRVGEFYLLENEARQMIFLGGLNTDLPVDAMATVTPFAIRSPDDFVLSGYLTKSADADTALPMIVIPHGGPMGIRDLYGFNREAQYLAKHGFAVLQVNFRGSGGFGYEHLQRGYGQWGSGMVDDLQLATRWAVQAGHADPDRVCVYGASYGAFAALASVARYPDDYHCAAGYAGVYDLNELSSSDIPFLPGGESYLALAVGTDVEELHRQSPVNMADKIKVPVLLAHGGEDRRAPLSQAEAMRQALQEAGQDPAWIYHRGEGHGFYDQENRIAFYESLLSFFQRSLE</sequence>